<keyword evidence="5" id="KW-0176">Collagen</keyword>
<reference evidence="5 6" key="1">
    <citation type="submission" date="2014-11" db="EMBL/GenBank/DDBJ databases">
        <title>Genetic blueprint of the zoonotic pathogen Toxocara canis.</title>
        <authorList>
            <person name="Zhu X.-Q."/>
            <person name="Korhonen P.K."/>
            <person name="Cai H."/>
            <person name="Young N.D."/>
            <person name="Nejsum P."/>
            <person name="von Samson-Himmelstjerna G."/>
            <person name="Boag P.R."/>
            <person name="Tan P."/>
            <person name="Li Q."/>
            <person name="Min J."/>
            <person name="Yang Y."/>
            <person name="Wang X."/>
            <person name="Fang X."/>
            <person name="Hall R.S."/>
            <person name="Hofmann A."/>
            <person name="Sternberg P.W."/>
            <person name="Jex A.R."/>
            <person name="Gasser R.B."/>
        </authorList>
    </citation>
    <scope>NUCLEOTIDE SEQUENCE [LARGE SCALE GENOMIC DNA]</scope>
    <source>
        <strain evidence="5">PN_DK_2014</strain>
    </source>
</reference>
<feature type="compositionally biased region" description="Basic and acidic residues" evidence="2">
    <location>
        <begin position="509"/>
        <end position="521"/>
    </location>
</feature>
<evidence type="ECO:0000256" key="3">
    <source>
        <dbReference type="SAM" id="SignalP"/>
    </source>
</evidence>
<gene>
    <name evidence="5" type="primary">dpy-5</name>
    <name evidence="5" type="ORF">Tcan_11746</name>
</gene>
<evidence type="ECO:0000313" key="6">
    <source>
        <dbReference type="Proteomes" id="UP000031036"/>
    </source>
</evidence>
<dbReference type="Pfam" id="PF01391">
    <property type="entry name" value="Collagen"/>
    <property type="match status" value="2"/>
</dbReference>
<feature type="compositionally biased region" description="Low complexity" evidence="2">
    <location>
        <begin position="161"/>
        <end position="170"/>
    </location>
</feature>
<evidence type="ECO:0000256" key="1">
    <source>
        <dbReference type="ARBA" id="ARBA00022737"/>
    </source>
</evidence>
<feature type="region of interest" description="Disordered" evidence="2">
    <location>
        <begin position="639"/>
        <end position="658"/>
    </location>
</feature>
<feature type="compositionally biased region" description="Pro residues" evidence="2">
    <location>
        <begin position="144"/>
        <end position="159"/>
    </location>
</feature>
<organism evidence="5 6">
    <name type="scientific">Toxocara canis</name>
    <name type="common">Canine roundworm</name>
    <dbReference type="NCBI Taxonomy" id="6265"/>
    <lineage>
        <taxon>Eukaryota</taxon>
        <taxon>Metazoa</taxon>
        <taxon>Ecdysozoa</taxon>
        <taxon>Nematoda</taxon>
        <taxon>Chromadorea</taxon>
        <taxon>Rhabditida</taxon>
        <taxon>Spirurina</taxon>
        <taxon>Ascaridomorpha</taxon>
        <taxon>Ascaridoidea</taxon>
        <taxon>Toxocaridae</taxon>
        <taxon>Toxocara</taxon>
    </lineage>
</organism>
<dbReference type="InterPro" id="IPR008160">
    <property type="entry name" value="Collagen"/>
</dbReference>
<keyword evidence="3" id="KW-0732">Signal</keyword>
<feature type="compositionally biased region" description="Basic and acidic residues" evidence="2">
    <location>
        <begin position="380"/>
        <end position="390"/>
    </location>
</feature>
<dbReference type="GO" id="GO:0042302">
    <property type="term" value="F:structural constituent of cuticle"/>
    <property type="evidence" value="ECO:0007669"/>
    <property type="project" value="InterPro"/>
</dbReference>
<dbReference type="AlphaFoldDB" id="A0A0B2UVP4"/>
<feature type="signal peptide" evidence="3">
    <location>
        <begin position="1"/>
        <end position="17"/>
    </location>
</feature>
<feature type="region of interest" description="Disordered" evidence="2">
    <location>
        <begin position="435"/>
        <end position="525"/>
    </location>
</feature>
<dbReference type="PANTHER" id="PTHR24637">
    <property type="entry name" value="COLLAGEN"/>
    <property type="match status" value="1"/>
</dbReference>
<dbReference type="GO" id="GO:0005581">
    <property type="term" value="C:collagen trimer"/>
    <property type="evidence" value="ECO:0007669"/>
    <property type="project" value="UniProtKB-KW"/>
</dbReference>
<feature type="chain" id="PRO_5002076626" evidence="3">
    <location>
        <begin position="18"/>
        <end position="800"/>
    </location>
</feature>
<protein>
    <submittedName>
        <fullName evidence="5">Cuticle collagen dpy-5</fullName>
    </submittedName>
</protein>
<proteinExistence type="predicted"/>
<feature type="domain" description="Nematode cuticle collagen N-terminal" evidence="4">
    <location>
        <begin position="7"/>
        <end position="57"/>
    </location>
</feature>
<keyword evidence="1" id="KW-0677">Repeat</keyword>
<dbReference type="EMBL" id="JPKZ01003105">
    <property type="protein sequence ID" value="KHN73488.1"/>
    <property type="molecule type" value="Genomic_DNA"/>
</dbReference>
<dbReference type="OrthoDB" id="5877731at2759"/>
<dbReference type="STRING" id="6265.A0A0B2UVP4"/>
<dbReference type="InterPro" id="IPR002486">
    <property type="entry name" value="Col_cuticle_N"/>
</dbReference>
<feature type="compositionally biased region" description="Polar residues" evidence="2">
    <location>
        <begin position="640"/>
        <end position="658"/>
    </location>
</feature>
<dbReference type="SMART" id="SM01088">
    <property type="entry name" value="Col_cuticle_N"/>
    <property type="match status" value="1"/>
</dbReference>
<evidence type="ECO:0000256" key="2">
    <source>
        <dbReference type="SAM" id="MobiDB-lite"/>
    </source>
</evidence>
<accession>A0A0B2UVP4</accession>
<name>A0A0B2UVP4_TOXCA</name>
<feature type="region of interest" description="Disordered" evidence="2">
    <location>
        <begin position="98"/>
        <end position="120"/>
    </location>
</feature>
<feature type="region of interest" description="Disordered" evidence="2">
    <location>
        <begin position="143"/>
        <end position="275"/>
    </location>
</feature>
<evidence type="ECO:0000259" key="4">
    <source>
        <dbReference type="SMART" id="SM01088"/>
    </source>
</evidence>
<evidence type="ECO:0000313" key="5">
    <source>
        <dbReference type="EMBL" id="KHN73488.1"/>
    </source>
</evidence>
<feature type="compositionally biased region" description="Polar residues" evidence="2">
    <location>
        <begin position="477"/>
        <end position="502"/>
    </location>
</feature>
<feature type="region of interest" description="Disordered" evidence="2">
    <location>
        <begin position="376"/>
        <end position="409"/>
    </location>
</feature>
<sequence>MAAKMFVVGASVTCALAISASLIAAVMMVAEINRIYDGIMYDLEEFNDLAKDAWNGMITIQGNALPRTDRAFNSLFVRTKRVTESLCMCASPPPYCPPGPAGPPGDPGFDGEDGPVGLPGNDGITFTIIELLPNGCALCEAGPSGPPGPVGPPGPPGPVGRPGSPGMPGVDGQPGAMGRAGDEGPIGPPGPVGAPGPTGKDGWKRREGIYRGPQGPRGPNGPPGRPGPRGKAGKTGERGPPGAQGSPGKPGRRGRNGAPGQRGERGLQGSDASYCPCPSRVAIVDKETANDYGSTAARPGNRVSNIRWNYSAGQIHDDSATSNAEVSGAIQLPTDDNMVSTEGVSVNHVKSIPHDDIVQVYPISHSEAAGQVYEGSAPNDLERSNAERPNGEGNVDRQGNNNGGRERYGVPYLPADARITSGGIHEYDVTNVPAVRGKSNVGQGDKDADSMKPMVTSNSQQRSDFGKELVEKKETMRAQQLRDSSFTVSSIGQSYKKQSSPRPSTPHGADLKKNVGWDHGDPSVNNGGERAYESYGYLDSKVIRDQHHDGVTPRNELTQQLTTEGFLKADSNGQNHDGEIPEAFPMTTKAWNAKKEGRFGIHEGSVRMEQTLLESPYTTFDRNAGFDRGEPESVAALIEGSNQGKNSESSKSGIPFPMNSSDQYYGGFNIGGEEAGSVEQVYGKGTSSNPRSSVYGQGYNGASSSIGSMQTYGGGYSQTPLKRQWSAGGYGVERLAPPISTQRAYREGPVRTGTNSAGQSYEGMYPAQPASVGNDESDYNSGYRGRIIRERKLRILRAKA</sequence>
<dbReference type="PANTHER" id="PTHR24637:SF236">
    <property type="entry name" value="NEMATODE CUTICLE COLLAGEN N-TERMINAL DOMAIN-CONTAINING PROTEIN"/>
    <property type="match status" value="1"/>
</dbReference>
<dbReference type="Pfam" id="PF01484">
    <property type="entry name" value="Col_cuticle_N"/>
    <property type="match status" value="1"/>
</dbReference>
<feature type="compositionally biased region" description="Basic and acidic residues" evidence="2">
    <location>
        <begin position="464"/>
        <end position="476"/>
    </location>
</feature>
<comment type="caution">
    <text evidence="5">The sequence shown here is derived from an EMBL/GenBank/DDBJ whole genome shotgun (WGS) entry which is preliminary data.</text>
</comment>
<dbReference type="Proteomes" id="UP000031036">
    <property type="component" value="Unassembled WGS sequence"/>
</dbReference>
<keyword evidence="6" id="KW-1185">Reference proteome</keyword>